<name>W6K280_9MICO</name>
<organism evidence="10 11">
    <name type="scientific">Nostocoides australiense Ben110</name>
    <dbReference type="NCBI Taxonomy" id="1193182"/>
    <lineage>
        <taxon>Bacteria</taxon>
        <taxon>Bacillati</taxon>
        <taxon>Actinomycetota</taxon>
        <taxon>Actinomycetes</taxon>
        <taxon>Micrococcales</taxon>
        <taxon>Intrasporangiaceae</taxon>
        <taxon>Nostocoides</taxon>
    </lineage>
</organism>
<protein>
    <recommendedName>
        <fullName evidence="9">Citrate transporter-like domain-containing protein</fullName>
    </recommendedName>
</protein>
<evidence type="ECO:0000313" key="11">
    <source>
        <dbReference type="Proteomes" id="UP000035763"/>
    </source>
</evidence>
<evidence type="ECO:0000256" key="7">
    <source>
        <dbReference type="ARBA" id="ARBA00023136"/>
    </source>
</evidence>
<feature type="transmembrane region" description="Helical" evidence="8">
    <location>
        <begin position="227"/>
        <end position="247"/>
    </location>
</feature>
<evidence type="ECO:0000259" key="9">
    <source>
        <dbReference type="Pfam" id="PF03600"/>
    </source>
</evidence>
<dbReference type="PANTHER" id="PTHR43568">
    <property type="entry name" value="P PROTEIN"/>
    <property type="match status" value="1"/>
</dbReference>
<dbReference type="Pfam" id="PF03600">
    <property type="entry name" value="CitMHS"/>
    <property type="match status" value="1"/>
</dbReference>
<feature type="transmembrane region" description="Helical" evidence="8">
    <location>
        <begin position="98"/>
        <end position="123"/>
    </location>
</feature>
<dbReference type="Proteomes" id="UP000035763">
    <property type="component" value="Unassembled WGS sequence"/>
</dbReference>
<evidence type="ECO:0000256" key="2">
    <source>
        <dbReference type="ARBA" id="ARBA00009843"/>
    </source>
</evidence>
<feature type="transmembrane region" description="Helical" evidence="8">
    <location>
        <begin position="60"/>
        <end position="86"/>
    </location>
</feature>
<gene>
    <name evidence="10" type="ORF">BN11_1640002</name>
</gene>
<evidence type="ECO:0000313" key="10">
    <source>
        <dbReference type="EMBL" id="CCH72414.1"/>
    </source>
</evidence>
<dbReference type="InterPro" id="IPR000802">
    <property type="entry name" value="Arsenical_pump_ArsB"/>
</dbReference>
<proteinExistence type="inferred from homology"/>
<feature type="domain" description="Citrate transporter-like" evidence="9">
    <location>
        <begin position="16"/>
        <end position="372"/>
    </location>
</feature>
<dbReference type="OrthoDB" id="9809303at2"/>
<keyword evidence="7 8" id="KW-0472">Membrane</keyword>
<dbReference type="STRING" id="1193182.BN11_1640002"/>
<keyword evidence="11" id="KW-1185">Reference proteome</keyword>
<keyword evidence="4" id="KW-1003">Cell membrane</keyword>
<keyword evidence="3" id="KW-0813">Transport</keyword>
<evidence type="ECO:0000256" key="6">
    <source>
        <dbReference type="ARBA" id="ARBA00022989"/>
    </source>
</evidence>
<feature type="transmembrane region" description="Helical" evidence="8">
    <location>
        <begin position="176"/>
        <end position="199"/>
    </location>
</feature>
<comment type="caution">
    <text evidence="10">The sequence shown here is derived from an EMBL/GenBank/DDBJ whole genome shotgun (WGS) entry which is preliminary data.</text>
</comment>
<dbReference type="GO" id="GO:0005886">
    <property type="term" value="C:plasma membrane"/>
    <property type="evidence" value="ECO:0007669"/>
    <property type="project" value="UniProtKB-SubCell"/>
</dbReference>
<comment type="subcellular location">
    <subcellularLocation>
        <location evidence="1">Cell membrane</location>
        <topology evidence="1">Multi-pass membrane protein</topology>
    </subcellularLocation>
</comment>
<dbReference type="RefSeq" id="WP_048697728.1">
    <property type="nucleotide sequence ID" value="NZ_HG764815.1"/>
</dbReference>
<evidence type="ECO:0000256" key="5">
    <source>
        <dbReference type="ARBA" id="ARBA00022692"/>
    </source>
</evidence>
<dbReference type="InterPro" id="IPR051475">
    <property type="entry name" value="Diverse_Ion_Transporter"/>
</dbReference>
<evidence type="ECO:0000256" key="8">
    <source>
        <dbReference type="SAM" id="Phobius"/>
    </source>
</evidence>
<reference evidence="10 11" key="1">
    <citation type="journal article" date="2013" name="ISME J.">
        <title>A metabolic model for members of the genus Tetrasphaera involved in enhanced biological phosphorus removal.</title>
        <authorList>
            <person name="Kristiansen R."/>
            <person name="Nguyen H.T.T."/>
            <person name="Saunders A.M."/>
            <person name="Nielsen J.L."/>
            <person name="Wimmer R."/>
            <person name="Le V.Q."/>
            <person name="McIlroy S.J."/>
            <person name="Petrovski S."/>
            <person name="Seviour R.J."/>
            <person name="Calteau A."/>
            <person name="Nielsen K.L."/>
            <person name="Nielsen P.H."/>
        </authorList>
    </citation>
    <scope>NUCLEOTIDE SEQUENCE [LARGE SCALE GENOMIC DNA]</scope>
    <source>
        <strain evidence="10 11">Ben110</strain>
    </source>
</reference>
<evidence type="ECO:0000256" key="1">
    <source>
        <dbReference type="ARBA" id="ARBA00004651"/>
    </source>
</evidence>
<keyword evidence="5 8" id="KW-0812">Transmembrane</keyword>
<dbReference type="PRINTS" id="PR00758">
    <property type="entry name" value="ARSENICPUMP"/>
</dbReference>
<dbReference type="PANTHER" id="PTHR43568:SF1">
    <property type="entry name" value="P PROTEIN"/>
    <property type="match status" value="1"/>
</dbReference>
<dbReference type="EMBL" id="CAJA01000073">
    <property type="protein sequence ID" value="CCH72414.1"/>
    <property type="molecule type" value="Genomic_DNA"/>
</dbReference>
<keyword evidence="6 8" id="KW-1133">Transmembrane helix</keyword>
<sequence>MTLAAWLAVAVFASAYILIATEKLNRAAVALGGAAAMVAIGATRGHAMFFSEETGIDWNVIFLLFGMMIIVGILKETGVFEFLAIWSAQRAQARPFRMMVMLILITAVASALLDNVTTVLLVAPVTLLLCDRMALPPVPFLLAEAMASNIGGTATLIGDPPNIIIASRAGLSFNDFVVNLAPIVVVLLAVFIGLAWLLWGRRLAHDPERSSAVMALTPRETITNAALLRRMSLILALVLLGFVTHAVTHIEPSVIALLGAGAAILVSRLEPDTYLEDVEWETLLFFAGLFVMVGSLVHQGVIEQLARSVTSLIDGNYHVAAQGILVGSAVLSGIVDNIPYVATMSPLVHGLVGPAAGLPPEEASLWWALALGADLGGNATAIGASANVVVCGIAKRNGHPISFWEFTKYGLIVTAVTILCTVPYVTLRYF</sequence>
<evidence type="ECO:0000256" key="3">
    <source>
        <dbReference type="ARBA" id="ARBA00022448"/>
    </source>
</evidence>
<comment type="similarity">
    <text evidence="2">Belongs to the CitM (TC 2.A.11) transporter family.</text>
</comment>
<evidence type="ECO:0000256" key="4">
    <source>
        <dbReference type="ARBA" id="ARBA00022475"/>
    </source>
</evidence>
<dbReference type="CDD" id="cd01116">
    <property type="entry name" value="P_permease"/>
    <property type="match status" value="1"/>
</dbReference>
<feature type="transmembrane region" description="Helical" evidence="8">
    <location>
        <begin position="406"/>
        <end position="427"/>
    </location>
</feature>
<accession>W6K280</accession>
<feature type="transmembrane region" description="Helical" evidence="8">
    <location>
        <begin position="365"/>
        <end position="394"/>
    </location>
</feature>
<dbReference type="AlphaFoldDB" id="W6K280"/>
<dbReference type="GO" id="GO:0015105">
    <property type="term" value="F:arsenite transmembrane transporter activity"/>
    <property type="evidence" value="ECO:0007669"/>
    <property type="project" value="InterPro"/>
</dbReference>
<feature type="transmembrane region" description="Helical" evidence="8">
    <location>
        <begin position="283"/>
        <end position="302"/>
    </location>
</feature>
<dbReference type="InterPro" id="IPR004680">
    <property type="entry name" value="Cit_transptr-like_dom"/>
</dbReference>